<evidence type="ECO:0000313" key="4">
    <source>
        <dbReference type="Proteomes" id="UP000264006"/>
    </source>
</evidence>
<accession>A0A346XRS2</accession>
<evidence type="ECO:0000256" key="2">
    <source>
        <dbReference type="SAM" id="SignalP"/>
    </source>
</evidence>
<sequence length="239" mass="24020">MAPGVGGSAGVAAVAAAGVAVASGPGVAVGATGVAGAAAGIVDVAGTAPATTSGLESARRRNSAPPTPRAAISPTASSPHAQRVVSPGTGVCGAGLASGSPGGSWPGSPSWSGRNTIVSRAREGVRCSWPHEAHVEAPSAIGRWHPSQFIAAPIPLVDEPSPHPSGGRSPQCNRQRQPPHRVVEPATRRRWATHQTGPTTTLPPLCRRTGHMSRLADTPEAASRLRCNTTLRGGGGRSW</sequence>
<protein>
    <submittedName>
        <fullName evidence="3">Uncharacterized protein</fullName>
    </submittedName>
</protein>
<feature type="chain" id="PRO_5039677683" evidence="2">
    <location>
        <begin position="23"/>
        <end position="239"/>
    </location>
</feature>
<keyword evidence="4" id="KW-1185">Reference proteome</keyword>
<reference evidence="3 4" key="1">
    <citation type="submission" date="2018-09" db="EMBL/GenBank/DDBJ databases">
        <title>Complete genome sequence of Euzebya sp. DY32-46 isolated from seawater of Pacific Ocean.</title>
        <authorList>
            <person name="Xu L."/>
            <person name="Wu Y.-H."/>
            <person name="Xu X.-W."/>
        </authorList>
    </citation>
    <scope>NUCLEOTIDE SEQUENCE [LARGE SCALE GENOMIC DNA]</scope>
    <source>
        <strain evidence="3 4">DY32-46</strain>
    </source>
</reference>
<keyword evidence="2" id="KW-0732">Signal</keyword>
<gene>
    <name evidence="3" type="ORF">DVS28_a0211</name>
</gene>
<feature type="region of interest" description="Disordered" evidence="1">
    <location>
        <begin position="154"/>
        <end position="221"/>
    </location>
</feature>
<evidence type="ECO:0000313" key="3">
    <source>
        <dbReference type="EMBL" id="AXV04919.1"/>
    </source>
</evidence>
<dbReference type="KEGG" id="euz:DVS28_a0211"/>
<dbReference type="EMBL" id="CP031165">
    <property type="protein sequence ID" value="AXV04919.1"/>
    <property type="molecule type" value="Genomic_DNA"/>
</dbReference>
<proteinExistence type="predicted"/>
<name>A0A346XRS2_9ACTN</name>
<dbReference type="Proteomes" id="UP000264006">
    <property type="component" value="Chromosome"/>
</dbReference>
<feature type="region of interest" description="Disordered" evidence="1">
    <location>
        <begin position="50"/>
        <end position="115"/>
    </location>
</feature>
<dbReference type="AlphaFoldDB" id="A0A346XRS2"/>
<organism evidence="3 4">
    <name type="scientific">Euzebya pacifica</name>
    <dbReference type="NCBI Taxonomy" id="1608957"/>
    <lineage>
        <taxon>Bacteria</taxon>
        <taxon>Bacillati</taxon>
        <taxon>Actinomycetota</taxon>
        <taxon>Nitriliruptoria</taxon>
        <taxon>Euzebyales</taxon>
    </lineage>
</organism>
<evidence type="ECO:0000256" key="1">
    <source>
        <dbReference type="SAM" id="MobiDB-lite"/>
    </source>
</evidence>
<feature type="compositionally biased region" description="Low complexity" evidence="1">
    <location>
        <begin position="196"/>
        <end position="207"/>
    </location>
</feature>
<feature type="signal peptide" evidence="2">
    <location>
        <begin position="1"/>
        <end position="22"/>
    </location>
</feature>